<dbReference type="AlphaFoldDB" id="A0AB33AJ73"/>
<evidence type="ECO:0000313" key="3">
    <source>
        <dbReference type="Proteomes" id="UP000013961"/>
    </source>
</evidence>
<dbReference type="EMBL" id="CP004376">
    <property type="protein sequence ID" value="AGM31713.1"/>
    <property type="molecule type" value="Genomic_DNA"/>
</dbReference>
<dbReference type="KEGG" id="mabb:MASS_2p0002"/>
<gene>
    <name evidence="2" type="ORF">MASS_2p0002</name>
</gene>
<evidence type="ECO:0000313" key="2">
    <source>
        <dbReference type="EMBL" id="AGM31713.1"/>
    </source>
</evidence>
<feature type="transmembrane region" description="Helical" evidence="1">
    <location>
        <begin position="65"/>
        <end position="87"/>
    </location>
</feature>
<evidence type="ECO:0008006" key="4">
    <source>
        <dbReference type="Google" id="ProtNLM"/>
    </source>
</evidence>
<accession>A0AB33AJ73</accession>
<evidence type="ECO:0000256" key="1">
    <source>
        <dbReference type="SAM" id="Phobius"/>
    </source>
</evidence>
<keyword evidence="1" id="KW-0472">Membrane</keyword>
<organism evidence="2 3">
    <name type="scientific">Mycobacteroides abscessus subsp. bolletii 50594</name>
    <dbReference type="NCBI Taxonomy" id="1303024"/>
    <lineage>
        <taxon>Bacteria</taxon>
        <taxon>Bacillati</taxon>
        <taxon>Actinomycetota</taxon>
        <taxon>Actinomycetes</taxon>
        <taxon>Mycobacteriales</taxon>
        <taxon>Mycobacteriaceae</taxon>
        <taxon>Mycobacteroides</taxon>
        <taxon>Mycobacteroides abscessus</taxon>
    </lineage>
</organism>
<keyword evidence="2" id="KW-0614">Plasmid</keyword>
<proteinExistence type="predicted"/>
<feature type="transmembrane region" description="Helical" evidence="1">
    <location>
        <begin position="7"/>
        <end position="27"/>
    </location>
</feature>
<sequence>MDDRYWLAMLIKGAVTLAGIAMIPVTFMKCLEFMQAGTGGERMNPPASPAPPPFSSAPASESAGIPWAAVMLVVLAVAMVGAAVLLVRRYRRNKARSASARAAQVQRWAKGVQALNTARQALIDFENDPLSVRFTRPLLADVNEGASAKFYTALGEADALHTEVVPHDDSQISEFVTAALAAENAWCAANENALRKARLGIIHGGRVLLGEDKRKLAKAQNLISQALDPASTLEFAANALTKAQELLDAVGLVIPERLAVKTAHAIESIHRRELMPVQA</sequence>
<keyword evidence="1" id="KW-0812">Transmembrane</keyword>
<dbReference type="Proteomes" id="UP000013961">
    <property type="component" value="Plasmid 2"/>
</dbReference>
<name>A0AB33AJ73_9MYCO</name>
<reference evidence="2 3" key="1">
    <citation type="journal article" date="2013" name="Genome Announc.">
        <title>Complete Genome Sequence of Mycobacterium massiliense Clinical Strain Asan 50594, Belonging to the Type II Genotype.</title>
        <authorList>
            <person name="Kim B.J."/>
            <person name="Kim B.R."/>
            <person name="Hong S.H."/>
            <person name="Seok S.H."/>
            <person name="Kook Y.H."/>
            <person name="Kim B.J."/>
        </authorList>
    </citation>
    <scope>NUCLEOTIDE SEQUENCE [LARGE SCALE GENOMIC DNA]</scope>
    <source>
        <strain evidence="2 3">50594</strain>
    </source>
</reference>
<protein>
    <recommendedName>
        <fullName evidence="4">Secreted protein</fullName>
    </recommendedName>
</protein>
<keyword evidence="1" id="KW-1133">Transmembrane helix</keyword>
<geneLocation type="plasmid" evidence="2 3">
    <name>2</name>
</geneLocation>
<dbReference type="RefSeq" id="WP_016341417.1">
    <property type="nucleotide sequence ID" value="NC_021279.1"/>
</dbReference>